<dbReference type="EMBL" id="AZDI01000020">
    <property type="protein sequence ID" value="KRK45049.1"/>
    <property type="molecule type" value="Genomic_DNA"/>
</dbReference>
<dbReference type="GO" id="GO:0009307">
    <property type="term" value="P:DNA restriction-modification system"/>
    <property type="evidence" value="ECO:0007669"/>
    <property type="project" value="UniProtKB-KW"/>
</dbReference>
<reference evidence="5 6" key="1">
    <citation type="journal article" date="2015" name="Genome Announc.">
        <title>Expanding the biotechnology potential of lactobacilli through comparative genomics of 213 strains and associated genera.</title>
        <authorList>
            <person name="Sun Z."/>
            <person name="Harris H.M."/>
            <person name="McCann A."/>
            <person name="Guo C."/>
            <person name="Argimon S."/>
            <person name="Zhang W."/>
            <person name="Yang X."/>
            <person name="Jeffery I.B."/>
            <person name="Cooney J.C."/>
            <person name="Kagawa T.F."/>
            <person name="Liu W."/>
            <person name="Song Y."/>
            <person name="Salvetti E."/>
            <person name="Wrobel A."/>
            <person name="Rasinkangas P."/>
            <person name="Parkhill J."/>
            <person name="Rea M.C."/>
            <person name="O'Sullivan O."/>
            <person name="Ritari J."/>
            <person name="Douillard F.P."/>
            <person name="Paul Ross R."/>
            <person name="Yang R."/>
            <person name="Briner A.E."/>
            <person name="Felis G.E."/>
            <person name="de Vos W.M."/>
            <person name="Barrangou R."/>
            <person name="Klaenhammer T.R."/>
            <person name="Caufield P.W."/>
            <person name="Cui Y."/>
            <person name="Zhang H."/>
            <person name="O'Toole P.W."/>
        </authorList>
    </citation>
    <scope>NUCLEOTIDE SEQUENCE [LARGE SCALE GENOMIC DNA]</scope>
    <source>
        <strain evidence="5 6">DSM 15638</strain>
    </source>
</reference>
<organism evidence="5 6">
    <name type="scientific">Dellaglioa algida DSM 15638</name>
    <dbReference type="NCBI Taxonomy" id="1423719"/>
    <lineage>
        <taxon>Bacteria</taxon>
        <taxon>Bacillati</taxon>
        <taxon>Bacillota</taxon>
        <taxon>Bacilli</taxon>
        <taxon>Lactobacillales</taxon>
        <taxon>Lactobacillaceae</taxon>
        <taxon>Dellaglioa</taxon>
    </lineage>
</organism>
<sequence length="203" mass="23076">MFPEDDKAMYPRLRFADFSEDWEQRKLGEISTSYSGGTPTVNRAEYYKGSLPFIRSGEINKNKTELYITEKGLSNSSAKMVNIGDILYALYGATSGEVGISSINGAINQAILVIKPKDNYNSQFITQYLMMQKQKIISKYLQGGQGNLSGSILKKLTIMLPEYQEQNKYALFLKKLDTTIALHQIKIKKIQQIKKAYLQKMFI</sequence>
<dbReference type="PANTHER" id="PTHR30408:SF12">
    <property type="entry name" value="TYPE I RESTRICTION ENZYME MJAVIII SPECIFICITY SUBUNIT"/>
    <property type="match status" value="1"/>
</dbReference>
<evidence type="ECO:0000259" key="4">
    <source>
        <dbReference type="Pfam" id="PF01420"/>
    </source>
</evidence>
<evidence type="ECO:0000313" key="5">
    <source>
        <dbReference type="EMBL" id="KRK45049.1"/>
    </source>
</evidence>
<evidence type="ECO:0000256" key="3">
    <source>
        <dbReference type="ARBA" id="ARBA00023125"/>
    </source>
</evidence>
<dbReference type="OrthoDB" id="9795776at2"/>
<evidence type="ECO:0000313" key="6">
    <source>
        <dbReference type="Proteomes" id="UP000051450"/>
    </source>
</evidence>
<keyword evidence="6" id="KW-1185">Reference proteome</keyword>
<comment type="similarity">
    <text evidence="1">Belongs to the type-I restriction system S methylase family.</text>
</comment>
<dbReference type="GO" id="GO:0003677">
    <property type="term" value="F:DNA binding"/>
    <property type="evidence" value="ECO:0007669"/>
    <property type="project" value="UniProtKB-KW"/>
</dbReference>
<keyword evidence="2" id="KW-0680">Restriction system</keyword>
<dbReference type="InterPro" id="IPR052021">
    <property type="entry name" value="Type-I_RS_S_subunit"/>
</dbReference>
<keyword evidence="3" id="KW-0238">DNA-binding</keyword>
<feature type="domain" description="Type I restriction modification DNA specificity" evidence="4">
    <location>
        <begin position="20"/>
        <end position="191"/>
    </location>
</feature>
<gene>
    <name evidence="5" type="ORF">FC66_GL000872</name>
</gene>
<dbReference type="PANTHER" id="PTHR30408">
    <property type="entry name" value="TYPE-1 RESTRICTION ENZYME ECOKI SPECIFICITY PROTEIN"/>
    <property type="match status" value="1"/>
</dbReference>
<dbReference type="Pfam" id="PF01420">
    <property type="entry name" value="Methylase_S"/>
    <property type="match status" value="1"/>
</dbReference>
<dbReference type="InterPro" id="IPR044946">
    <property type="entry name" value="Restrct_endonuc_typeI_TRD_sf"/>
</dbReference>
<evidence type="ECO:0000256" key="1">
    <source>
        <dbReference type="ARBA" id="ARBA00010923"/>
    </source>
</evidence>
<dbReference type="AlphaFoldDB" id="A0A0R1HHV8"/>
<dbReference type="STRING" id="1423719.FC66_GL000872"/>
<dbReference type="CDD" id="cd17515">
    <property type="entry name" value="RMtype1_S_MjaORF132P_Sau1132ORF3780P-TRD1-CR1_like"/>
    <property type="match status" value="1"/>
</dbReference>
<dbReference type="Gene3D" id="3.90.220.20">
    <property type="entry name" value="DNA methylase specificity domains"/>
    <property type="match status" value="1"/>
</dbReference>
<comment type="caution">
    <text evidence="5">The sequence shown here is derived from an EMBL/GenBank/DDBJ whole genome shotgun (WGS) entry which is preliminary data.</text>
</comment>
<dbReference type="Proteomes" id="UP000051450">
    <property type="component" value="Unassembled WGS sequence"/>
</dbReference>
<dbReference type="Gene3D" id="1.10.287.1120">
    <property type="entry name" value="Bipartite methylase S protein"/>
    <property type="match status" value="1"/>
</dbReference>
<proteinExistence type="inferred from homology"/>
<evidence type="ECO:0000256" key="2">
    <source>
        <dbReference type="ARBA" id="ARBA00022747"/>
    </source>
</evidence>
<name>A0A0R1HHV8_9LACO</name>
<accession>A0A0R1HHV8</accession>
<dbReference type="InterPro" id="IPR000055">
    <property type="entry name" value="Restrct_endonuc_typeI_TRD"/>
</dbReference>
<dbReference type="SUPFAM" id="SSF116734">
    <property type="entry name" value="DNA methylase specificity domain"/>
    <property type="match status" value="1"/>
</dbReference>
<protein>
    <submittedName>
        <fullName evidence="5">Hsds variable domain</fullName>
    </submittedName>
</protein>
<dbReference type="PATRIC" id="fig|1423719.4.peg.884"/>